<evidence type="ECO:0000313" key="6">
    <source>
        <dbReference type="Proteomes" id="UP001160148"/>
    </source>
</evidence>
<dbReference type="AlphaFoldDB" id="A0AAV0VVE5"/>
<reference evidence="5 6" key="1">
    <citation type="submission" date="2023-01" db="EMBL/GenBank/DDBJ databases">
        <authorList>
            <person name="Whitehead M."/>
        </authorList>
    </citation>
    <scope>NUCLEOTIDE SEQUENCE [LARGE SCALE GENOMIC DNA]</scope>
</reference>
<dbReference type="SMART" id="SM00875">
    <property type="entry name" value="BACK"/>
    <property type="match status" value="1"/>
</dbReference>
<keyword evidence="1" id="KW-0880">Kelch repeat</keyword>
<evidence type="ECO:0000259" key="4">
    <source>
        <dbReference type="PROSITE" id="PS50097"/>
    </source>
</evidence>
<dbReference type="InterPro" id="IPR000210">
    <property type="entry name" value="BTB/POZ_dom"/>
</dbReference>
<proteinExistence type="predicted"/>
<dbReference type="PROSITE" id="PS50097">
    <property type="entry name" value="BTB"/>
    <property type="match status" value="1"/>
</dbReference>
<dbReference type="Gene3D" id="3.30.710.10">
    <property type="entry name" value="Potassium Channel Kv1.1, Chain A"/>
    <property type="match status" value="1"/>
</dbReference>
<feature type="domain" description="BTB" evidence="4">
    <location>
        <begin position="36"/>
        <end position="104"/>
    </location>
</feature>
<dbReference type="SUPFAM" id="SSF54695">
    <property type="entry name" value="POZ domain"/>
    <property type="match status" value="1"/>
</dbReference>
<evidence type="ECO:0000256" key="3">
    <source>
        <dbReference type="ARBA" id="ARBA00023203"/>
    </source>
</evidence>
<dbReference type="FunFam" id="1.25.40.420:FF:000001">
    <property type="entry name" value="Kelch-like family member 12"/>
    <property type="match status" value="1"/>
</dbReference>
<dbReference type="Gene3D" id="1.25.40.420">
    <property type="match status" value="1"/>
</dbReference>
<organism evidence="5 6">
    <name type="scientific">Macrosiphum euphorbiae</name>
    <name type="common">potato aphid</name>
    <dbReference type="NCBI Taxonomy" id="13131"/>
    <lineage>
        <taxon>Eukaryota</taxon>
        <taxon>Metazoa</taxon>
        <taxon>Ecdysozoa</taxon>
        <taxon>Arthropoda</taxon>
        <taxon>Hexapoda</taxon>
        <taxon>Insecta</taxon>
        <taxon>Pterygota</taxon>
        <taxon>Neoptera</taxon>
        <taxon>Paraneoptera</taxon>
        <taxon>Hemiptera</taxon>
        <taxon>Sternorrhyncha</taxon>
        <taxon>Aphidomorpha</taxon>
        <taxon>Aphidoidea</taxon>
        <taxon>Aphididae</taxon>
        <taxon>Macrosiphini</taxon>
        <taxon>Macrosiphum</taxon>
    </lineage>
</organism>
<comment type="caution">
    <text evidence="5">The sequence shown here is derived from an EMBL/GenBank/DDBJ whole genome shotgun (WGS) entry which is preliminary data.</text>
</comment>
<dbReference type="PANTHER" id="PTHR24412:SF480">
    <property type="entry name" value="KELCH-LIKE PROTEIN 8"/>
    <property type="match status" value="1"/>
</dbReference>
<dbReference type="InterPro" id="IPR011333">
    <property type="entry name" value="SKP1/BTB/POZ_sf"/>
</dbReference>
<keyword evidence="2" id="KW-0677">Repeat</keyword>
<evidence type="ECO:0000256" key="2">
    <source>
        <dbReference type="ARBA" id="ARBA00022737"/>
    </source>
</evidence>
<dbReference type="Pfam" id="PF07707">
    <property type="entry name" value="BACK"/>
    <property type="match status" value="1"/>
</dbReference>
<dbReference type="Pfam" id="PF00651">
    <property type="entry name" value="BTB"/>
    <property type="match status" value="1"/>
</dbReference>
<dbReference type="EMBL" id="CARXXK010000001">
    <property type="protein sequence ID" value="CAI6347554.1"/>
    <property type="molecule type" value="Genomic_DNA"/>
</dbReference>
<sequence>MAAAVDENMDLSQYKHRRHELSYSKLDEFRNGDIAWDITLKSADGKEIHAHKCVLASQSGYFESMFIGGFKETTQDVIQINDISGDVLKVVIDFMYTGELVTIEEDNVEEMLNAADMFQIEDIQNACLKYYTSVVHDKNCLEFKETADLRAITTLSEICLNYALQRFLHIAEHQSFLDADVTHIMQLLKSDDLCVTNEEPVYRAIMKWVKHDETNRKHLLPELLANIRLVFTSKEFLVEEVISDPLISSNPECSKIVKRVMVHFNYKYGDSLSKIITNAKPRTNTNRLTIDDMRRLRHYNCSDSPGYSERETIDLLDYFKEFDINHHFPQIEWNQYMNENNFLTRFSEVWRGINEGTTDDDDDDEESIG</sequence>
<keyword evidence="6" id="KW-1185">Reference proteome</keyword>
<accession>A0AAV0VVE5</accession>
<dbReference type="PANTHER" id="PTHR24412">
    <property type="entry name" value="KELCH PROTEIN"/>
    <property type="match status" value="1"/>
</dbReference>
<dbReference type="Proteomes" id="UP001160148">
    <property type="component" value="Unassembled WGS sequence"/>
</dbReference>
<name>A0AAV0VVE5_9HEMI</name>
<evidence type="ECO:0000256" key="1">
    <source>
        <dbReference type="ARBA" id="ARBA00022441"/>
    </source>
</evidence>
<protein>
    <recommendedName>
        <fullName evidence="4">BTB domain-containing protein</fullName>
    </recommendedName>
</protein>
<dbReference type="SMART" id="SM00225">
    <property type="entry name" value="BTB"/>
    <property type="match status" value="1"/>
</dbReference>
<dbReference type="InterPro" id="IPR011705">
    <property type="entry name" value="BACK"/>
</dbReference>
<evidence type="ECO:0000313" key="5">
    <source>
        <dbReference type="EMBL" id="CAI6347554.1"/>
    </source>
</evidence>
<gene>
    <name evidence="5" type="ORF">MEUPH1_LOCUS4330</name>
</gene>
<keyword evidence="3" id="KW-0009">Actin-binding</keyword>